<dbReference type="EMBL" id="JBAMMX010000020">
    <property type="protein sequence ID" value="KAK6920896.1"/>
    <property type="molecule type" value="Genomic_DNA"/>
</dbReference>
<evidence type="ECO:0000313" key="5">
    <source>
        <dbReference type="Proteomes" id="UP001370490"/>
    </source>
</evidence>
<accession>A0AAN8Z1C5</accession>
<comment type="caution">
    <text evidence="4">The sequence shown here is derived from an EMBL/GenBank/DDBJ whole genome shotgun (WGS) entry which is preliminary data.</text>
</comment>
<organism evidence="4 5">
    <name type="scientific">Dillenia turbinata</name>
    <dbReference type="NCBI Taxonomy" id="194707"/>
    <lineage>
        <taxon>Eukaryota</taxon>
        <taxon>Viridiplantae</taxon>
        <taxon>Streptophyta</taxon>
        <taxon>Embryophyta</taxon>
        <taxon>Tracheophyta</taxon>
        <taxon>Spermatophyta</taxon>
        <taxon>Magnoliopsida</taxon>
        <taxon>eudicotyledons</taxon>
        <taxon>Gunneridae</taxon>
        <taxon>Pentapetalae</taxon>
        <taxon>Dilleniales</taxon>
        <taxon>Dilleniaceae</taxon>
        <taxon>Dillenia</taxon>
    </lineage>
</organism>
<dbReference type="Proteomes" id="UP001370490">
    <property type="component" value="Unassembled WGS sequence"/>
</dbReference>
<gene>
    <name evidence="4" type="ORF">RJ641_014574</name>
</gene>
<feature type="domain" description="Prolamin-like" evidence="3">
    <location>
        <begin position="67"/>
        <end position="132"/>
    </location>
</feature>
<dbReference type="PANTHER" id="PTHR31951:SF27">
    <property type="entry name" value="BIFUNCTIONAL INHIBITOR_LIPID-TRANSFER PROTEIN_SEED STORAGE 2S ALBUMIN SUPERFAMILY PROTEIN-RELATED"/>
    <property type="match status" value="1"/>
</dbReference>
<dbReference type="Pfam" id="PF05617">
    <property type="entry name" value="Prolamin_like"/>
    <property type="match status" value="1"/>
</dbReference>
<sequence>MARSNNLTLILFFLAHSALLITLGLGQGEPIDGVVVGNDDVPADTNIVDVPTTDFTSEPPTTDFLENCIKSISVSCGNEIYHTLFGYVNPKNVSGPCCEELVKVGKKCYDALVNTVIDGVYDGSDNEKEEYRKRGDQAYKICFDKLFPILP</sequence>
<protein>
    <submittedName>
        <fullName evidence="4">Prolamin-like domain</fullName>
    </submittedName>
</protein>
<evidence type="ECO:0000256" key="1">
    <source>
        <dbReference type="ARBA" id="ARBA00022729"/>
    </source>
</evidence>
<evidence type="ECO:0000313" key="4">
    <source>
        <dbReference type="EMBL" id="KAK6920896.1"/>
    </source>
</evidence>
<dbReference type="InterPro" id="IPR008502">
    <property type="entry name" value="Prolamin-like"/>
</dbReference>
<keyword evidence="5" id="KW-1185">Reference proteome</keyword>
<evidence type="ECO:0000259" key="3">
    <source>
        <dbReference type="Pfam" id="PF05617"/>
    </source>
</evidence>
<dbReference type="AlphaFoldDB" id="A0AAN8Z1C5"/>
<feature type="chain" id="PRO_5043012225" evidence="2">
    <location>
        <begin position="29"/>
        <end position="151"/>
    </location>
</feature>
<proteinExistence type="predicted"/>
<feature type="signal peptide" evidence="2">
    <location>
        <begin position="1"/>
        <end position="28"/>
    </location>
</feature>
<dbReference type="PANTHER" id="PTHR31951">
    <property type="entry name" value="BIFUNCTIONAL INHIBITOR/LIPID-TRANSFER PROTEIN/SEED STORAGE 2S ALBUMIN SUPERFAMILY PROTEIN-RELATED"/>
    <property type="match status" value="1"/>
</dbReference>
<evidence type="ECO:0000256" key="2">
    <source>
        <dbReference type="SAM" id="SignalP"/>
    </source>
</evidence>
<keyword evidence="1 2" id="KW-0732">Signal</keyword>
<name>A0AAN8Z1C5_9MAGN</name>
<reference evidence="4 5" key="1">
    <citation type="submission" date="2023-12" db="EMBL/GenBank/DDBJ databases">
        <title>A high-quality genome assembly for Dillenia turbinata (Dilleniales).</title>
        <authorList>
            <person name="Chanderbali A."/>
        </authorList>
    </citation>
    <scope>NUCLEOTIDE SEQUENCE [LARGE SCALE GENOMIC DNA]</scope>
    <source>
        <strain evidence="4">LSX21</strain>
        <tissue evidence="4">Leaf</tissue>
    </source>
</reference>